<proteinExistence type="predicted"/>
<dbReference type="EMBL" id="SJDT01000001">
    <property type="protein sequence ID" value="TBW23830.1"/>
    <property type="molecule type" value="Genomic_DNA"/>
</dbReference>
<dbReference type="InterPro" id="IPR050153">
    <property type="entry name" value="Metal_Ion_Import_ABC"/>
</dbReference>
<evidence type="ECO:0000259" key="4">
    <source>
        <dbReference type="PROSITE" id="PS50893"/>
    </source>
</evidence>
<dbReference type="Pfam" id="PF00005">
    <property type="entry name" value="ABC_tran"/>
    <property type="match status" value="1"/>
</dbReference>
<dbReference type="CDD" id="cd03235">
    <property type="entry name" value="ABC_Metallic_Cations"/>
    <property type="match status" value="1"/>
</dbReference>
<dbReference type="PROSITE" id="PS50893">
    <property type="entry name" value="ABC_TRANSPORTER_2"/>
    <property type="match status" value="1"/>
</dbReference>
<comment type="caution">
    <text evidence="5">The sequence shown here is derived from an EMBL/GenBank/DDBJ whole genome shotgun (WGS) entry which is preliminary data.</text>
</comment>
<dbReference type="PANTHER" id="PTHR42734">
    <property type="entry name" value="METAL TRANSPORT SYSTEM ATP-BINDING PROTEIN TM_0124-RELATED"/>
    <property type="match status" value="1"/>
</dbReference>
<name>A0A4Q9V2J0_9ACTO</name>
<protein>
    <submittedName>
        <fullName evidence="5">Anchored repeat-type ABC transporter ATP-binding subunit</fullName>
    </submittedName>
</protein>
<dbReference type="InterPro" id="IPR027417">
    <property type="entry name" value="P-loop_NTPase"/>
</dbReference>
<reference evidence="5 6" key="1">
    <citation type="submission" date="2019-02" db="EMBL/GenBank/DDBJ databases">
        <title>Arcanobacterium bovis sp. nov., isolated from the milk of a cow with mastitis.</title>
        <authorList>
            <person name="Sammra O."/>
            <person name="Foster G."/>
            <person name="Hassan A."/>
            <person name="Alssahen M."/>
            <person name="Laemmler C."/>
            <person name="Borowiak M."/>
            <person name="Malorny B."/>
            <person name="Abdulmawjood A."/>
        </authorList>
    </citation>
    <scope>NUCLEOTIDE SEQUENCE [LARGE SCALE GENOMIC DNA]</scope>
    <source>
        <strain evidence="5 6">C605018/01/1</strain>
    </source>
</reference>
<dbReference type="SMART" id="SM00382">
    <property type="entry name" value="AAA"/>
    <property type="match status" value="1"/>
</dbReference>
<keyword evidence="3 5" id="KW-0067">ATP-binding</keyword>
<sequence length="245" mass="27024">MKPVVHIDGLNVSLGGRHVLRDINLDVYPGELLGLIGPNGAGKTTLMRSIMGLIPLDSGKIHSEESAAKIGYVPQRQDIDWTYPISIEGMVMTSYLAELGMFRRPRKEHWAGVYAALRKVGLYELRARTIAELSGGQKQRVLIARALATNPIMLLLDEPFSGLDHPNQDALSDLFVELARSGVSIVMSTHDLSQAVDICDRLAMINRTVRAIGKPQDLLIPDLWMETYQVRADSALLRSLGMGVR</sequence>
<dbReference type="SUPFAM" id="SSF52540">
    <property type="entry name" value="P-loop containing nucleoside triphosphate hydrolases"/>
    <property type="match status" value="1"/>
</dbReference>
<dbReference type="InterPro" id="IPR003439">
    <property type="entry name" value="ABC_transporter-like_ATP-bd"/>
</dbReference>
<dbReference type="GO" id="GO:0005524">
    <property type="term" value="F:ATP binding"/>
    <property type="evidence" value="ECO:0007669"/>
    <property type="project" value="UniProtKB-KW"/>
</dbReference>
<dbReference type="RefSeq" id="WP_131279403.1">
    <property type="nucleotide sequence ID" value="NZ_JBHSLR010000009.1"/>
</dbReference>
<organism evidence="5 6">
    <name type="scientific">Arcanobacterium bovis</name>
    <dbReference type="NCBI Taxonomy" id="2529275"/>
    <lineage>
        <taxon>Bacteria</taxon>
        <taxon>Bacillati</taxon>
        <taxon>Actinomycetota</taxon>
        <taxon>Actinomycetes</taxon>
        <taxon>Actinomycetales</taxon>
        <taxon>Actinomycetaceae</taxon>
        <taxon>Arcanobacterium</taxon>
    </lineage>
</organism>
<keyword evidence="6" id="KW-1185">Reference proteome</keyword>
<dbReference type="NCBIfam" id="TIGR03771">
    <property type="entry name" value="anch_rpt_ABC"/>
    <property type="match status" value="1"/>
</dbReference>
<dbReference type="InterPro" id="IPR017871">
    <property type="entry name" value="ABC_transporter-like_CS"/>
</dbReference>
<dbReference type="GO" id="GO:0016887">
    <property type="term" value="F:ATP hydrolysis activity"/>
    <property type="evidence" value="ECO:0007669"/>
    <property type="project" value="InterPro"/>
</dbReference>
<gene>
    <name evidence="5" type="ORF">EZJ44_01460</name>
</gene>
<dbReference type="Proteomes" id="UP000293036">
    <property type="component" value="Unassembled WGS sequence"/>
</dbReference>
<dbReference type="OrthoDB" id="5296765at2"/>
<feature type="domain" description="ABC transporter" evidence="4">
    <location>
        <begin position="5"/>
        <end position="232"/>
    </location>
</feature>
<evidence type="ECO:0000313" key="6">
    <source>
        <dbReference type="Proteomes" id="UP000293036"/>
    </source>
</evidence>
<evidence type="ECO:0000256" key="3">
    <source>
        <dbReference type="ARBA" id="ARBA00022840"/>
    </source>
</evidence>
<keyword evidence="2" id="KW-0547">Nucleotide-binding</keyword>
<accession>A0A4Q9V2J0</accession>
<evidence type="ECO:0000313" key="5">
    <source>
        <dbReference type="EMBL" id="TBW23830.1"/>
    </source>
</evidence>
<dbReference type="AlphaFoldDB" id="A0A4Q9V2J0"/>
<dbReference type="InterPro" id="IPR022508">
    <property type="entry name" value="ABC_trspt_anch-rpt_ATP-bd"/>
</dbReference>
<dbReference type="Gene3D" id="3.40.50.300">
    <property type="entry name" value="P-loop containing nucleotide triphosphate hydrolases"/>
    <property type="match status" value="1"/>
</dbReference>
<evidence type="ECO:0000256" key="2">
    <source>
        <dbReference type="ARBA" id="ARBA00022741"/>
    </source>
</evidence>
<evidence type="ECO:0000256" key="1">
    <source>
        <dbReference type="ARBA" id="ARBA00022448"/>
    </source>
</evidence>
<dbReference type="PROSITE" id="PS00211">
    <property type="entry name" value="ABC_TRANSPORTER_1"/>
    <property type="match status" value="1"/>
</dbReference>
<dbReference type="InterPro" id="IPR003593">
    <property type="entry name" value="AAA+_ATPase"/>
</dbReference>
<keyword evidence="1" id="KW-0813">Transport</keyword>